<dbReference type="SUPFAM" id="SSF103481">
    <property type="entry name" value="Multidrug resistance efflux transporter EmrE"/>
    <property type="match status" value="2"/>
</dbReference>
<comment type="similarity">
    <text evidence="1">Belongs to the EamA transporter family.</text>
</comment>
<comment type="caution">
    <text evidence="4">The sequence shown here is derived from an EMBL/GenBank/DDBJ whole genome shotgun (WGS) entry which is preliminary data.</text>
</comment>
<evidence type="ECO:0000259" key="3">
    <source>
        <dbReference type="Pfam" id="PF00892"/>
    </source>
</evidence>
<evidence type="ECO:0000313" key="4">
    <source>
        <dbReference type="EMBL" id="PZD73531.1"/>
    </source>
</evidence>
<reference evidence="4 5" key="1">
    <citation type="journal article" date="2018" name="Sci. Rep.">
        <title>A novel species of the marine cyanobacterium Acaryochloris with a unique pigment content and lifestyle.</title>
        <authorList>
            <person name="Partensky F."/>
            <person name="Six C."/>
            <person name="Ratin M."/>
            <person name="Garczarek L."/>
            <person name="Vaulot D."/>
            <person name="Probert I."/>
            <person name="Calteau A."/>
            <person name="Gourvil P."/>
            <person name="Marie D."/>
            <person name="Grebert T."/>
            <person name="Bouchier C."/>
            <person name="Le Panse S."/>
            <person name="Gachenot M."/>
            <person name="Rodriguez F."/>
            <person name="Garrido J.L."/>
        </authorList>
    </citation>
    <scope>NUCLEOTIDE SEQUENCE [LARGE SCALE GENOMIC DNA]</scope>
    <source>
        <strain evidence="4 5">RCC1774</strain>
    </source>
</reference>
<dbReference type="InterPro" id="IPR037185">
    <property type="entry name" value="EmrE-like"/>
</dbReference>
<feature type="domain" description="EamA" evidence="3">
    <location>
        <begin position="151"/>
        <end position="285"/>
    </location>
</feature>
<dbReference type="PANTHER" id="PTHR22911">
    <property type="entry name" value="ACYL-MALONYL CONDENSING ENZYME-RELATED"/>
    <property type="match status" value="1"/>
</dbReference>
<keyword evidence="2" id="KW-0812">Transmembrane</keyword>
<feature type="transmembrane region" description="Helical" evidence="2">
    <location>
        <begin position="181"/>
        <end position="202"/>
    </location>
</feature>
<keyword evidence="2" id="KW-0472">Membrane</keyword>
<gene>
    <name evidence="4" type="primary">yijE_2</name>
    <name evidence="4" type="ORF">C1752_02067</name>
</gene>
<keyword evidence="2" id="KW-1133">Transmembrane helix</keyword>
<dbReference type="GO" id="GO:0016020">
    <property type="term" value="C:membrane"/>
    <property type="evidence" value="ECO:0007669"/>
    <property type="project" value="InterPro"/>
</dbReference>
<dbReference type="Proteomes" id="UP000248857">
    <property type="component" value="Unassembled WGS sequence"/>
</dbReference>
<feature type="transmembrane region" description="Helical" evidence="2">
    <location>
        <begin position="68"/>
        <end position="89"/>
    </location>
</feature>
<keyword evidence="5" id="KW-1185">Reference proteome</keyword>
<dbReference type="AlphaFoldDB" id="A0A2W1JY77"/>
<sequence length="292" mass="31036">MSIKQMSGGAGPFIALLCGAVGIGFAPILVRLSEVGPSATACYRLLLALPFFWVWMQTESSENVKRPTGLALVISGAFFAADLAVWHWSIQLTSVANATLLANFAPIFVVLGSWLIWGQRCSRSFFGAVILVLLGACLLVSASLKLDAQYLWGDALGLLTAVFYAGYMLSVARLRVQFSTVVVSLWTSLVGGGLLLLIALMTGDQIFPTTLQGWLVLVALAVISQVLGQSLIIYALAHLPTAFSSLSLLLQPVVAALLAWALFKEALGLWQGVGGMIVLLGIVLARRTESPA</sequence>
<accession>A0A2W1JY77</accession>
<dbReference type="InterPro" id="IPR000620">
    <property type="entry name" value="EamA_dom"/>
</dbReference>
<dbReference type="RefSeq" id="WP_199464350.1">
    <property type="nucleotide sequence ID" value="NZ_CAWNWM010000005.1"/>
</dbReference>
<name>A0A2W1JY77_9CYAN</name>
<evidence type="ECO:0000313" key="5">
    <source>
        <dbReference type="Proteomes" id="UP000248857"/>
    </source>
</evidence>
<proteinExistence type="inferred from homology"/>
<evidence type="ECO:0000256" key="1">
    <source>
        <dbReference type="ARBA" id="ARBA00007362"/>
    </source>
</evidence>
<dbReference type="Pfam" id="PF00892">
    <property type="entry name" value="EamA"/>
    <property type="match status" value="2"/>
</dbReference>
<feature type="domain" description="EamA" evidence="3">
    <location>
        <begin position="14"/>
        <end position="140"/>
    </location>
</feature>
<dbReference type="EMBL" id="PQWO01000005">
    <property type="protein sequence ID" value="PZD73531.1"/>
    <property type="molecule type" value="Genomic_DNA"/>
</dbReference>
<feature type="transmembrane region" description="Helical" evidence="2">
    <location>
        <begin position="243"/>
        <end position="263"/>
    </location>
</feature>
<feature type="transmembrane region" description="Helical" evidence="2">
    <location>
        <begin position="124"/>
        <end position="144"/>
    </location>
</feature>
<evidence type="ECO:0000256" key="2">
    <source>
        <dbReference type="SAM" id="Phobius"/>
    </source>
</evidence>
<dbReference type="PANTHER" id="PTHR22911:SF76">
    <property type="entry name" value="EAMA DOMAIN-CONTAINING PROTEIN"/>
    <property type="match status" value="1"/>
</dbReference>
<feature type="transmembrane region" description="Helical" evidence="2">
    <location>
        <begin position="95"/>
        <end position="117"/>
    </location>
</feature>
<feature type="transmembrane region" description="Helical" evidence="2">
    <location>
        <begin position="12"/>
        <end position="30"/>
    </location>
</feature>
<feature type="transmembrane region" description="Helical" evidence="2">
    <location>
        <begin position="36"/>
        <end position="56"/>
    </location>
</feature>
<organism evidence="4 5">
    <name type="scientific">Acaryochloris thomasi RCC1774</name>
    <dbReference type="NCBI Taxonomy" id="1764569"/>
    <lineage>
        <taxon>Bacteria</taxon>
        <taxon>Bacillati</taxon>
        <taxon>Cyanobacteriota</taxon>
        <taxon>Cyanophyceae</taxon>
        <taxon>Acaryochloridales</taxon>
        <taxon>Acaryochloridaceae</taxon>
        <taxon>Acaryochloris</taxon>
        <taxon>Acaryochloris thomasi</taxon>
    </lineage>
</organism>
<protein>
    <submittedName>
        <fullName evidence="4">Putative cystine transporter YijE</fullName>
    </submittedName>
</protein>
<feature type="transmembrane region" description="Helical" evidence="2">
    <location>
        <begin position="269"/>
        <end position="285"/>
    </location>
</feature>
<feature type="transmembrane region" description="Helical" evidence="2">
    <location>
        <begin position="150"/>
        <end position="169"/>
    </location>
</feature>
<feature type="transmembrane region" description="Helical" evidence="2">
    <location>
        <begin position="214"/>
        <end position="236"/>
    </location>
</feature>